<dbReference type="Gene3D" id="2.130.10.10">
    <property type="entry name" value="YVTN repeat-like/Quinoprotein amine dehydrogenase"/>
    <property type="match status" value="2"/>
</dbReference>
<keyword evidence="3" id="KW-0732">Signal</keyword>
<sequence>MRIISSPKTTILVLLVATLGMLSVSATASEGTLISTQTPTDRLYDVEMMGKMGYAVGEAGLVMKSTDGGETWNRENADTNLALTSIALTKKGAVAVGQLGEVVVNVGWKGWKQIGSDARMRLLGVDMNERGLAIAVGAFGTLMRSTDAGQSWELLRPDWAPLYDSGAGDTAVIRDEPTNYVVKVFADNRILIGGEYGQLLTSTDGGDTWEVTYRHPEKGDVIAPTLFDLKFYGDTGYATGQSGLVLISRDGGLSWQAKPTSTRASLFAIAGDADGNIFAIGQRVSVVSTDQGNTWREFDALDISLNWYAGLVVSERGSSKNIVAVGHSGRILSLNPFK</sequence>
<dbReference type="InterPro" id="IPR015943">
    <property type="entry name" value="WD40/YVTN_repeat-like_dom_sf"/>
</dbReference>
<keyword evidence="2" id="KW-0604">Photosystem II</keyword>
<feature type="signal peptide" evidence="3">
    <location>
        <begin position="1"/>
        <end position="28"/>
    </location>
</feature>
<dbReference type="InterPro" id="IPR036278">
    <property type="entry name" value="Sialidase_sf"/>
</dbReference>
<evidence type="ECO:0000313" key="5">
    <source>
        <dbReference type="EMBL" id="QQD17425.1"/>
    </source>
</evidence>
<dbReference type="RefSeq" id="WP_198568926.1">
    <property type="nucleotide sequence ID" value="NZ_CP066167.1"/>
</dbReference>
<keyword evidence="6" id="KW-1185">Reference proteome</keyword>
<reference evidence="5 6" key="1">
    <citation type="submission" date="2020-12" db="EMBL/GenBank/DDBJ databases">
        <authorList>
            <person name="Shan Y."/>
        </authorList>
    </citation>
    <scope>NUCLEOTIDE SEQUENCE [LARGE SCALE GENOMIC DNA]</scope>
    <source>
        <strain evidence="6">csc3.9</strain>
    </source>
</reference>
<dbReference type="EMBL" id="CP066167">
    <property type="protein sequence ID" value="QQD17425.1"/>
    <property type="molecule type" value="Genomic_DNA"/>
</dbReference>
<evidence type="ECO:0000256" key="3">
    <source>
        <dbReference type="SAM" id="SignalP"/>
    </source>
</evidence>
<evidence type="ECO:0000256" key="1">
    <source>
        <dbReference type="ARBA" id="ARBA00022531"/>
    </source>
</evidence>
<evidence type="ECO:0000259" key="4">
    <source>
        <dbReference type="Pfam" id="PF14870"/>
    </source>
</evidence>
<dbReference type="PANTHER" id="PTHR47199:SF2">
    <property type="entry name" value="PHOTOSYSTEM II STABILITY_ASSEMBLY FACTOR HCF136, CHLOROPLASTIC"/>
    <property type="match status" value="1"/>
</dbReference>
<dbReference type="PANTHER" id="PTHR47199">
    <property type="entry name" value="PHOTOSYSTEM II STABILITY/ASSEMBLY FACTOR HCF136, CHLOROPLASTIC"/>
    <property type="match status" value="1"/>
</dbReference>
<dbReference type="GO" id="GO:0015979">
    <property type="term" value="P:photosynthesis"/>
    <property type="evidence" value="ECO:0007669"/>
    <property type="project" value="UniProtKB-KW"/>
</dbReference>
<gene>
    <name evidence="5" type="ORF">I6N98_13770</name>
</gene>
<organism evidence="5 6">
    <name type="scientific">Spongiibacter nanhainus</name>
    <dbReference type="NCBI Taxonomy" id="2794344"/>
    <lineage>
        <taxon>Bacteria</taxon>
        <taxon>Pseudomonadati</taxon>
        <taxon>Pseudomonadota</taxon>
        <taxon>Gammaproteobacteria</taxon>
        <taxon>Cellvibrionales</taxon>
        <taxon>Spongiibacteraceae</taxon>
        <taxon>Spongiibacter</taxon>
    </lineage>
</organism>
<name>A0A7T4QZ33_9GAMM</name>
<dbReference type="Proteomes" id="UP000596063">
    <property type="component" value="Chromosome"/>
</dbReference>
<feature type="domain" description="Photosynthesis system II assembly factor Ycf48/Hcf136-like" evidence="4">
    <location>
        <begin position="190"/>
        <end position="322"/>
    </location>
</feature>
<dbReference type="CDD" id="cd15482">
    <property type="entry name" value="Sialidase_non-viral"/>
    <property type="match status" value="1"/>
</dbReference>
<dbReference type="GO" id="GO:0009523">
    <property type="term" value="C:photosystem II"/>
    <property type="evidence" value="ECO:0007669"/>
    <property type="project" value="UniProtKB-KW"/>
</dbReference>
<dbReference type="SUPFAM" id="SSF50939">
    <property type="entry name" value="Sialidases"/>
    <property type="match status" value="1"/>
</dbReference>
<dbReference type="AlphaFoldDB" id="A0A7T4QZ33"/>
<dbReference type="Pfam" id="PF14870">
    <property type="entry name" value="PSII_BNR"/>
    <property type="match status" value="1"/>
</dbReference>
<dbReference type="KEGG" id="snan:I6N98_13770"/>
<accession>A0A7T4QZ33</accession>
<evidence type="ECO:0000313" key="6">
    <source>
        <dbReference type="Proteomes" id="UP000596063"/>
    </source>
</evidence>
<protein>
    <submittedName>
        <fullName evidence="5">Photosystem I reaction center subunit IX</fullName>
    </submittedName>
</protein>
<keyword evidence="1" id="KW-0602">Photosynthesis</keyword>
<dbReference type="InterPro" id="IPR028203">
    <property type="entry name" value="PSII_CF48-like_dom"/>
</dbReference>
<proteinExistence type="predicted"/>
<evidence type="ECO:0000256" key="2">
    <source>
        <dbReference type="ARBA" id="ARBA00023276"/>
    </source>
</evidence>
<feature type="chain" id="PRO_5032480002" evidence="3">
    <location>
        <begin position="29"/>
        <end position="338"/>
    </location>
</feature>